<dbReference type="SUPFAM" id="SSF52540">
    <property type="entry name" value="P-loop containing nucleoside triphosphate hydrolases"/>
    <property type="match status" value="1"/>
</dbReference>
<dbReference type="InterPro" id="IPR016024">
    <property type="entry name" value="ARM-type_fold"/>
</dbReference>
<organism evidence="1 2">
    <name type="scientific">Ruegeria haliotis</name>
    <dbReference type="NCBI Taxonomy" id="2747601"/>
    <lineage>
        <taxon>Bacteria</taxon>
        <taxon>Pseudomonadati</taxon>
        <taxon>Pseudomonadota</taxon>
        <taxon>Alphaproteobacteria</taxon>
        <taxon>Rhodobacterales</taxon>
        <taxon>Roseobacteraceae</taxon>
        <taxon>Ruegeria</taxon>
    </lineage>
</organism>
<dbReference type="RefSeq" id="WP_176864045.1">
    <property type="nucleotide sequence ID" value="NZ_JABXWT010000003.1"/>
</dbReference>
<dbReference type="GO" id="GO:0005524">
    <property type="term" value="F:ATP binding"/>
    <property type="evidence" value="ECO:0007669"/>
    <property type="project" value="UniProtKB-KW"/>
</dbReference>
<protein>
    <submittedName>
        <fullName evidence="1">ATP-binding protein</fullName>
    </submittedName>
</protein>
<keyword evidence="2" id="KW-1185">Reference proteome</keyword>
<reference evidence="1 2" key="1">
    <citation type="submission" date="2020-06" db="EMBL/GenBank/DDBJ databases">
        <authorList>
            <person name="Cao W.R."/>
        </authorList>
    </citation>
    <scope>NUCLEOTIDE SEQUENCE [LARGE SCALE GENOMIC DNA]</scope>
    <source>
        <strain evidence="1 2">B1Z28</strain>
    </source>
</reference>
<proteinExistence type="predicted"/>
<accession>A0ABX2PQY7</accession>
<dbReference type="Proteomes" id="UP000630805">
    <property type="component" value="Unassembled WGS sequence"/>
</dbReference>
<name>A0ABX2PQY7_9RHOB</name>
<evidence type="ECO:0000313" key="1">
    <source>
        <dbReference type="EMBL" id="NVO56017.1"/>
    </source>
</evidence>
<sequence>MYPGGISDKQGNRYEELWTILHFLRVLRGDHQAITVEKLGKENDGFEFHIEDNDGKQQWLQSKINARGGNWTPNALKSAGILGAFQTRLRNPDCVCLFVSQDGTNLLREACNDARVAGKLEAFKDNASEDRTLALETFAGSLTGENAESIAFDHMSRCYFENASMAFLESTIVDLTNFLFRSPEHAKDLAAGFLAESINRRVTSEDARNWARNADVLGLRPELDPTAFQRLEEANAAYLASHSTRRFGQDELDRGYASEVLEQLDKGTSLIVVSGTAGSGKTVAVRQLLSQAVLAGVHSMALRLDKRLDASTTQELGEVNGLPESPVAFLARLAQGARSVLIIDQIDAVSEMSGRNASVRDALFATLREAALHPNLHCVLVCRDYDLDGDDQFRALLGRNPTTNESRVTERVQIEPLNWESEVAPLLAAHGFGEVMTQSQKRLLSSPLNLSLYLSIEKTDFRPDTQAELFDTLLDQIQKKNPAMALTEGLQAMVDWMNERHQLRCPDFVLRPFAGLKDWLASEGLVVADGRALLFMHESLFDHLFAAAFLQQGRALVDFLAESEQSLFRRTQVRQILQQARSFDWAWYLINLREILFSPDIRPHIKLAVAKWLSQLPDPTTDEYELVLATDNPKVFFSTVVSNAFLNEPHWIPMLVERGFIQDALTSDVAHRSNHMSWWFARNAGHHPEIAAEVMRSWWQEDAARTDALVDWFGLVDRKGGDATLAQLLVDVLAARPKQLFQGGRDRIGMLLVGWVEGVPEGVDLILAELMACWFDANPNSHPFVFDAVKELDLHHFGQLAEKNPSAFLKGMMPTVLRTLEVLEKSDDPADKWRFSSRYKNDLDDLLTIIFSAFRALAENEPEVCEEILIQLEPCRHQVVTHLWLVCVAHAPMQLAKHLDQLGKCNTLLTCGYHGAEHIAFAKAAKALVESGACLAEQVETVFLNSKSEHRRAAQYLARAREENDDRAMYKRWAIESLRESGKAEWAIMSMMGSDNLSERGKVTFRQLQRKFSEILPPEPRTSGVRQVVSPLSKAATEAMTDEQWLSAILKYDSDEWRGRETGKTVEGGARELAHMLFETAKSDPIRFLSFAIQIPEDAYSSYLTSCIEGVSRAEEINVDLAIPLVLELHDTRRDSCGRQLCELVSSHPDFARDEAVLRMVLWYAEHGGGPQPGEDDLEQARERVIKHDQIVDSGMGLIVSGDVHTKTCAWVAIMRALWLEPPRLDIVWPVLSDAVDVEPSLTVRMRMLEVFGPLYNLSRTYFDEALQRLMTARGEDDNGQELYPLAGYTGFDLARFISYNNPASARGFIERMIASGDDLLDHVGSWWAMVHSLNHELDTAWIETIKSRSPQHLRLWVELLSQCAATTEFRNFAIDELGAYFEDEDDEIRKTASGVFRRIKPEEFRHFKELANCFVSSRALLDGSFGFFHLLEEANGEVSELVLRAAEVLITDIAEKGDHMGARGLDLHQLQDLLRLEYLASEGHVERRKRILDLIDQMIEFRLYGAEELLTLGDK</sequence>
<dbReference type="SUPFAM" id="SSF48371">
    <property type="entry name" value="ARM repeat"/>
    <property type="match status" value="1"/>
</dbReference>
<dbReference type="InterPro" id="IPR027417">
    <property type="entry name" value="P-loop_NTPase"/>
</dbReference>
<comment type="caution">
    <text evidence="1">The sequence shown here is derived from an EMBL/GenBank/DDBJ whole genome shotgun (WGS) entry which is preliminary data.</text>
</comment>
<gene>
    <name evidence="1" type="ORF">HW561_09475</name>
</gene>
<keyword evidence="1" id="KW-0067">ATP-binding</keyword>
<dbReference type="EMBL" id="JABXWT010000003">
    <property type="protein sequence ID" value="NVO56017.1"/>
    <property type="molecule type" value="Genomic_DNA"/>
</dbReference>
<evidence type="ECO:0000313" key="2">
    <source>
        <dbReference type="Proteomes" id="UP000630805"/>
    </source>
</evidence>
<keyword evidence="1" id="KW-0547">Nucleotide-binding</keyword>